<evidence type="ECO:0000313" key="10">
    <source>
        <dbReference type="Proteomes" id="UP000190105"/>
    </source>
</evidence>
<dbReference type="RefSeq" id="WP_078696656.1">
    <property type="nucleotide sequence ID" value="NZ_FUYH01000011.1"/>
</dbReference>
<keyword evidence="4 7" id="KW-0812">Transmembrane</keyword>
<dbReference type="PANTHER" id="PTHR43744:SF8">
    <property type="entry name" value="SN-GLYCEROL-3-PHOSPHATE TRANSPORT SYSTEM PERMEASE PROTEIN UGPE"/>
    <property type="match status" value="1"/>
</dbReference>
<protein>
    <submittedName>
        <fullName evidence="9">Carbohydrate ABC transporter membrane protein 2, CUT1 family</fullName>
    </submittedName>
</protein>
<dbReference type="PROSITE" id="PS50928">
    <property type="entry name" value="ABC_TM1"/>
    <property type="match status" value="1"/>
</dbReference>
<evidence type="ECO:0000256" key="4">
    <source>
        <dbReference type="ARBA" id="ARBA00022692"/>
    </source>
</evidence>
<comment type="similarity">
    <text evidence="7">Belongs to the binding-protein-dependent transport system permease family.</text>
</comment>
<dbReference type="SUPFAM" id="SSF161098">
    <property type="entry name" value="MetI-like"/>
    <property type="match status" value="1"/>
</dbReference>
<evidence type="ECO:0000259" key="8">
    <source>
        <dbReference type="PROSITE" id="PS50928"/>
    </source>
</evidence>
<evidence type="ECO:0000256" key="6">
    <source>
        <dbReference type="ARBA" id="ARBA00023136"/>
    </source>
</evidence>
<evidence type="ECO:0000256" key="2">
    <source>
        <dbReference type="ARBA" id="ARBA00022448"/>
    </source>
</evidence>
<name>A0A1T4XPU9_9CLOT</name>
<dbReference type="CDD" id="cd06261">
    <property type="entry name" value="TM_PBP2"/>
    <property type="match status" value="1"/>
</dbReference>
<evidence type="ECO:0000256" key="1">
    <source>
        <dbReference type="ARBA" id="ARBA00004651"/>
    </source>
</evidence>
<keyword evidence="10" id="KW-1185">Reference proteome</keyword>
<dbReference type="Pfam" id="PF00528">
    <property type="entry name" value="BPD_transp_1"/>
    <property type="match status" value="1"/>
</dbReference>
<feature type="transmembrane region" description="Helical" evidence="7">
    <location>
        <begin position="197"/>
        <end position="219"/>
    </location>
</feature>
<comment type="subcellular location">
    <subcellularLocation>
        <location evidence="1 7">Cell membrane</location>
        <topology evidence="1 7">Multi-pass membrane protein</topology>
    </subcellularLocation>
</comment>
<dbReference type="STRING" id="1147123.SAMN05443428_1114"/>
<reference evidence="10" key="1">
    <citation type="submission" date="2017-02" db="EMBL/GenBank/DDBJ databases">
        <authorList>
            <person name="Varghese N."/>
            <person name="Submissions S."/>
        </authorList>
    </citation>
    <scope>NUCLEOTIDE SEQUENCE [LARGE SCALE GENOMIC DNA]</scope>
    <source>
        <strain evidence="10">USBA 833</strain>
    </source>
</reference>
<feature type="transmembrane region" description="Helical" evidence="7">
    <location>
        <begin position="20"/>
        <end position="46"/>
    </location>
</feature>
<evidence type="ECO:0000256" key="5">
    <source>
        <dbReference type="ARBA" id="ARBA00022989"/>
    </source>
</evidence>
<dbReference type="PANTHER" id="PTHR43744">
    <property type="entry name" value="ABC TRANSPORTER PERMEASE PROTEIN MG189-RELATED-RELATED"/>
    <property type="match status" value="1"/>
</dbReference>
<keyword evidence="5 7" id="KW-1133">Transmembrane helix</keyword>
<organism evidence="9 10">
    <name type="scientific">Caloramator quimbayensis</name>
    <dbReference type="NCBI Taxonomy" id="1147123"/>
    <lineage>
        <taxon>Bacteria</taxon>
        <taxon>Bacillati</taxon>
        <taxon>Bacillota</taxon>
        <taxon>Clostridia</taxon>
        <taxon>Eubacteriales</taxon>
        <taxon>Clostridiaceae</taxon>
        <taxon>Caloramator</taxon>
    </lineage>
</organism>
<evidence type="ECO:0000313" key="9">
    <source>
        <dbReference type="EMBL" id="SKA91148.1"/>
    </source>
</evidence>
<keyword evidence="2 7" id="KW-0813">Transport</keyword>
<feature type="transmembrane region" description="Helical" evidence="7">
    <location>
        <begin position="83"/>
        <end position="107"/>
    </location>
</feature>
<dbReference type="OrthoDB" id="156617at2"/>
<accession>A0A1T4XPU9</accession>
<feature type="transmembrane region" description="Helical" evidence="7">
    <location>
        <begin position="153"/>
        <end position="176"/>
    </location>
</feature>
<dbReference type="EMBL" id="FUYH01000011">
    <property type="protein sequence ID" value="SKA91148.1"/>
    <property type="molecule type" value="Genomic_DNA"/>
</dbReference>
<proteinExistence type="inferred from homology"/>
<evidence type="ECO:0000256" key="7">
    <source>
        <dbReference type="RuleBase" id="RU363032"/>
    </source>
</evidence>
<feature type="transmembrane region" description="Helical" evidence="7">
    <location>
        <begin position="254"/>
        <end position="274"/>
    </location>
</feature>
<gene>
    <name evidence="9" type="ORF">SAMN05443428_1114</name>
</gene>
<dbReference type="InterPro" id="IPR035906">
    <property type="entry name" value="MetI-like_sf"/>
</dbReference>
<dbReference type="GO" id="GO:0055085">
    <property type="term" value="P:transmembrane transport"/>
    <property type="evidence" value="ECO:0007669"/>
    <property type="project" value="InterPro"/>
</dbReference>
<dbReference type="InterPro" id="IPR000515">
    <property type="entry name" value="MetI-like"/>
</dbReference>
<dbReference type="Proteomes" id="UP000190105">
    <property type="component" value="Unassembled WGS sequence"/>
</dbReference>
<dbReference type="AlphaFoldDB" id="A0A1T4XPU9"/>
<sequence length="290" mass="32519">MRSLATKKNYKSEKIRGIRIFTSSFSILFQLIIVAISILPIVWIFFSSFKTNGEILNSSLSLPKHWNFYGYINAFKISPLHKFYANSIIIAVTSTILNVFFVGMASYVIARFNFKFKKVILITLSLSLFLPMTSLIHPVYMTINKIGLYDTKAGLILVYTALGLPTTLFLLNSYFLSIPKDIEEAAYIDGAGFFRTFIQIIVPVARPGFATAAVLQFLLSWNEFLYAIVLTNSKENRTIPVALSYFTSQFSFNYTSLFAAIVMVSLPSIILFALMQEQVVSSLTAGSVKG</sequence>
<feature type="transmembrane region" description="Helical" evidence="7">
    <location>
        <begin position="119"/>
        <end position="141"/>
    </location>
</feature>
<keyword evidence="6 7" id="KW-0472">Membrane</keyword>
<dbReference type="GO" id="GO:0005886">
    <property type="term" value="C:plasma membrane"/>
    <property type="evidence" value="ECO:0007669"/>
    <property type="project" value="UniProtKB-SubCell"/>
</dbReference>
<feature type="domain" description="ABC transmembrane type-1" evidence="8">
    <location>
        <begin position="84"/>
        <end position="275"/>
    </location>
</feature>
<dbReference type="Gene3D" id="1.10.3720.10">
    <property type="entry name" value="MetI-like"/>
    <property type="match status" value="1"/>
</dbReference>
<keyword evidence="3" id="KW-1003">Cell membrane</keyword>
<evidence type="ECO:0000256" key="3">
    <source>
        <dbReference type="ARBA" id="ARBA00022475"/>
    </source>
</evidence>